<organism evidence="4 5">
    <name type="scientific">Plantibacter cousiniae</name>
    <name type="common">nom. nud.</name>
    <dbReference type="NCBI Taxonomy" id="199709"/>
    <lineage>
        <taxon>Bacteria</taxon>
        <taxon>Bacillati</taxon>
        <taxon>Actinomycetota</taxon>
        <taxon>Actinomycetes</taxon>
        <taxon>Micrococcales</taxon>
        <taxon>Microbacteriaceae</taxon>
        <taxon>Plantibacter</taxon>
    </lineage>
</organism>
<keyword evidence="1" id="KW-0560">Oxidoreductase</keyword>
<dbReference type="InterPro" id="IPR050631">
    <property type="entry name" value="PheA/TfdB_FAD_monoxygenase"/>
</dbReference>
<dbReference type="Pfam" id="PF01494">
    <property type="entry name" value="FAD_binding_3"/>
    <property type="match status" value="1"/>
</dbReference>
<dbReference type="RefSeq" id="WP_079704649.1">
    <property type="nucleotide sequence ID" value="NZ_FUZO01000001.1"/>
</dbReference>
<evidence type="ECO:0000256" key="1">
    <source>
        <dbReference type="ARBA" id="ARBA00023002"/>
    </source>
</evidence>
<dbReference type="EMBL" id="FUZO01000001">
    <property type="protein sequence ID" value="SKC40286.1"/>
    <property type="molecule type" value="Genomic_DNA"/>
</dbReference>
<sequence length="454" mass="49645">MKPTTPTDNDHGDHAADHNADRDCVIAGGGPAGMVLGYLLARSGLSVTVLEKHADFFRDFRGDTIHPSTITLLGELGLRERFLRLPLNRLQAMDAVIDGLRMTMVDFRTLPAPDRFLVLAPQWDFLNFLAEEAAALPNFELRLRTEATGLIVEQGRVRGLRATTTTADAPATETDPATSTSTDIEIRATLTVAADGRTSALRDAAGLIPDESGVPIDVLWFSLPKPADPPPPTLAYLSPRGMVLTIDRGDRYQSGMVIRKGGAELLRAEGLPALRRRIVDAAPVLRQVVDTLTDWDQVKLLSVQLNRLDRWHRPGFIAIGDAAHAMSPMFGVGVNYAIQDAVALSNAIADHLAAGDAPSGVLAAVQRRRERPVRIMQRIQRAGHRVISRTTTGDRIAPRSVIRLMRLAGPVVRPLAARFIGIGLRPEHVTTPKREAEKKRARSLNLRRRDGRLS</sequence>
<dbReference type="Gene3D" id="3.50.50.60">
    <property type="entry name" value="FAD/NAD(P)-binding domain"/>
    <property type="match status" value="2"/>
</dbReference>
<evidence type="ECO:0000313" key="4">
    <source>
        <dbReference type="EMBL" id="SKC40286.1"/>
    </source>
</evidence>
<dbReference type="InterPro" id="IPR002938">
    <property type="entry name" value="FAD-bd"/>
</dbReference>
<dbReference type="PANTHER" id="PTHR43476:SF5">
    <property type="entry name" value="FAD-DEPENDENT MONOOXYGENASE"/>
    <property type="match status" value="1"/>
</dbReference>
<dbReference type="PANTHER" id="PTHR43476">
    <property type="entry name" value="3-(3-HYDROXY-PHENYL)PROPIONATE/3-HYDROXYCINNAMIC ACID HYDROXYLASE"/>
    <property type="match status" value="1"/>
</dbReference>
<evidence type="ECO:0000259" key="3">
    <source>
        <dbReference type="Pfam" id="PF01494"/>
    </source>
</evidence>
<name>A0ABY1LHJ4_9MICO</name>
<comment type="caution">
    <text evidence="4">The sequence shown here is derived from an EMBL/GenBank/DDBJ whole genome shotgun (WGS) entry which is preliminary data.</text>
</comment>
<dbReference type="SUPFAM" id="SSF51905">
    <property type="entry name" value="FAD/NAD(P)-binding domain"/>
    <property type="match status" value="1"/>
</dbReference>
<keyword evidence="5" id="KW-1185">Reference proteome</keyword>
<reference evidence="4 5" key="1">
    <citation type="submission" date="2017-02" db="EMBL/GenBank/DDBJ databases">
        <authorList>
            <person name="Varghese N."/>
            <person name="Submissions S."/>
        </authorList>
    </citation>
    <scope>NUCLEOTIDE SEQUENCE [LARGE SCALE GENOMIC DNA]</scope>
    <source>
        <strain evidence="4 5">VKM Ac-1787</strain>
    </source>
</reference>
<protein>
    <submittedName>
        <fullName evidence="4">2-polyprenyl-6-methoxyphenol hydroxylase</fullName>
    </submittedName>
</protein>
<accession>A0ABY1LHJ4</accession>
<dbReference type="InterPro" id="IPR036188">
    <property type="entry name" value="FAD/NAD-bd_sf"/>
</dbReference>
<evidence type="ECO:0000256" key="2">
    <source>
        <dbReference type="SAM" id="MobiDB-lite"/>
    </source>
</evidence>
<feature type="domain" description="FAD-binding" evidence="3">
    <location>
        <begin position="23"/>
        <end position="375"/>
    </location>
</feature>
<proteinExistence type="predicted"/>
<feature type="region of interest" description="Disordered" evidence="2">
    <location>
        <begin position="431"/>
        <end position="454"/>
    </location>
</feature>
<evidence type="ECO:0000313" key="5">
    <source>
        <dbReference type="Proteomes" id="UP000190827"/>
    </source>
</evidence>
<dbReference type="Proteomes" id="UP000190827">
    <property type="component" value="Unassembled WGS sequence"/>
</dbReference>
<gene>
    <name evidence="4" type="ORF">SAMN06295973_0592</name>
</gene>
<dbReference type="PRINTS" id="PR00420">
    <property type="entry name" value="RNGMNOXGNASE"/>
</dbReference>